<evidence type="ECO:0000313" key="6">
    <source>
        <dbReference type="EMBL" id="TDV57828.1"/>
    </source>
</evidence>
<comment type="caution">
    <text evidence="6">The sequence shown here is derived from an EMBL/GenBank/DDBJ whole genome shotgun (WGS) entry which is preliminary data.</text>
</comment>
<proteinExistence type="inferred from homology"/>
<dbReference type="Proteomes" id="UP000294927">
    <property type="component" value="Unassembled WGS sequence"/>
</dbReference>
<comment type="subcellular location">
    <subcellularLocation>
        <location evidence="1">Cell envelope</location>
    </subcellularLocation>
</comment>
<reference evidence="6 7" key="1">
    <citation type="submission" date="2019-03" db="EMBL/GenBank/DDBJ databases">
        <title>Genomic Encyclopedia of Archaeal and Bacterial Type Strains, Phase II (KMG-II): from individual species to whole genera.</title>
        <authorList>
            <person name="Goeker M."/>
        </authorList>
    </citation>
    <scope>NUCLEOTIDE SEQUENCE [LARGE SCALE GENOMIC DNA]</scope>
    <source>
        <strain evidence="6 7">DSM 45499</strain>
    </source>
</reference>
<accession>A0A4R7W6N7</accession>
<dbReference type="AlphaFoldDB" id="A0A4R7W6N7"/>
<keyword evidence="4 5" id="KW-0732">Signal</keyword>
<evidence type="ECO:0000256" key="5">
    <source>
        <dbReference type="SAM" id="SignalP"/>
    </source>
</evidence>
<dbReference type="SUPFAM" id="SSF53850">
    <property type="entry name" value="Periplasmic binding protein-like II"/>
    <property type="match status" value="1"/>
</dbReference>
<comment type="similarity">
    <text evidence="2">Belongs to the bacterial solute-binding protein 1 family.</text>
</comment>
<dbReference type="RefSeq" id="WP_133901045.1">
    <property type="nucleotide sequence ID" value="NZ_SOCP01000001.1"/>
</dbReference>
<dbReference type="Pfam" id="PF13416">
    <property type="entry name" value="SBP_bac_8"/>
    <property type="match status" value="1"/>
</dbReference>
<dbReference type="EMBL" id="SOCP01000001">
    <property type="protein sequence ID" value="TDV57828.1"/>
    <property type="molecule type" value="Genomic_DNA"/>
</dbReference>
<dbReference type="PANTHER" id="PTHR43649:SF31">
    <property type="entry name" value="SN-GLYCEROL-3-PHOSPHATE-BINDING PERIPLASMIC PROTEIN UGPB"/>
    <property type="match status" value="1"/>
</dbReference>
<evidence type="ECO:0000256" key="1">
    <source>
        <dbReference type="ARBA" id="ARBA00004196"/>
    </source>
</evidence>
<keyword evidence="3" id="KW-0813">Transport</keyword>
<evidence type="ECO:0000256" key="2">
    <source>
        <dbReference type="ARBA" id="ARBA00008520"/>
    </source>
</evidence>
<dbReference type="CDD" id="cd14748">
    <property type="entry name" value="PBP2_UgpB"/>
    <property type="match status" value="1"/>
</dbReference>
<feature type="signal peptide" evidence="5">
    <location>
        <begin position="1"/>
        <end position="24"/>
    </location>
</feature>
<name>A0A4R7W6N7_9PSEU</name>
<dbReference type="Gene3D" id="3.40.190.10">
    <property type="entry name" value="Periplasmic binding protein-like II"/>
    <property type="match status" value="2"/>
</dbReference>
<protein>
    <submittedName>
        <fullName evidence="6">Carbohydrate ABC transporter substrate-binding protein (CUT1 family)</fullName>
    </submittedName>
</protein>
<dbReference type="PANTHER" id="PTHR43649">
    <property type="entry name" value="ARABINOSE-BINDING PROTEIN-RELATED"/>
    <property type="match status" value="1"/>
</dbReference>
<dbReference type="InterPro" id="IPR050490">
    <property type="entry name" value="Bact_solute-bd_prot1"/>
</dbReference>
<dbReference type="OrthoDB" id="2509690at2"/>
<dbReference type="GO" id="GO:0030313">
    <property type="term" value="C:cell envelope"/>
    <property type="evidence" value="ECO:0007669"/>
    <property type="project" value="UniProtKB-SubCell"/>
</dbReference>
<dbReference type="PROSITE" id="PS51257">
    <property type="entry name" value="PROKAR_LIPOPROTEIN"/>
    <property type="match status" value="1"/>
</dbReference>
<feature type="chain" id="PRO_5020569374" evidence="5">
    <location>
        <begin position="25"/>
        <end position="468"/>
    </location>
</feature>
<evidence type="ECO:0000313" key="7">
    <source>
        <dbReference type="Proteomes" id="UP000294927"/>
    </source>
</evidence>
<sequence length="468" mass="50430">MRITLRRRIGALAAALAMAVTASACTSAATSGDTSGGGDAAPGKDALDGKGEVGITFWHGMSGTNGEALQSLVDQFNTEHKGKIKVNLNYKGQYDSVLASYKNASTQQRPDMLQMYDIGTRYMIDSKTIMPMQSFIDVDKHDVSDLQPNIAGYYTVDDKLYSMPFNTSMPLMYVNREAFQKAGLDPDKPPTNLDEIMAAARQIKATAGETVQFGFGASLYGWFVEQWNAVADQTLCDADNGRTGRAGKVTIVNDTNLKLVRWWQQMVNEGLAMKLDSNTDNGDNAFSSGTVAMTLESTGSLGTFTSGAAASKNPFTVGTGFYPKVDEANDGGPIIGGASLWIVNKEDAAKERAAWELVKFLSDKETQVTWHTKTGYFPISRAALDDPADKQWVSQKPQFATAIEQLQGTKLTHATQGCSIGEMPNVRKNVENGLQAAVLQGVDAEKALTDAQDAANKQVSDYNDKLGG</sequence>
<keyword evidence="7" id="KW-1185">Reference proteome</keyword>
<gene>
    <name evidence="6" type="ORF">CLV71_101701</name>
</gene>
<dbReference type="InterPro" id="IPR006059">
    <property type="entry name" value="SBP"/>
</dbReference>
<evidence type="ECO:0000256" key="4">
    <source>
        <dbReference type="ARBA" id="ARBA00022729"/>
    </source>
</evidence>
<evidence type="ECO:0000256" key="3">
    <source>
        <dbReference type="ARBA" id="ARBA00022448"/>
    </source>
</evidence>
<organism evidence="6 7">
    <name type="scientific">Actinophytocola oryzae</name>
    <dbReference type="NCBI Taxonomy" id="502181"/>
    <lineage>
        <taxon>Bacteria</taxon>
        <taxon>Bacillati</taxon>
        <taxon>Actinomycetota</taxon>
        <taxon>Actinomycetes</taxon>
        <taxon>Pseudonocardiales</taxon>
        <taxon>Pseudonocardiaceae</taxon>
    </lineage>
</organism>